<evidence type="ECO:0000259" key="6">
    <source>
        <dbReference type="PROSITE" id="PS50887"/>
    </source>
</evidence>
<feature type="domain" description="PAC" evidence="4">
    <location>
        <begin position="397"/>
        <end position="449"/>
    </location>
</feature>
<dbReference type="InterPro" id="IPR043128">
    <property type="entry name" value="Rev_trsase/Diguanyl_cyclase"/>
</dbReference>
<keyword evidence="3" id="KW-0472">Membrane</keyword>
<dbReference type="EMBL" id="JAEHTE010000003">
    <property type="protein sequence ID" value="MBI6883478.1"/>
    <property type="molecule type" value="Genomic_DNA"/>
</dbReference>
<dbReference type="Proteomes" id="UP000637061">
    <property type="component" value="Unassembled WGS sequence"/>
</dbReference>
<keyword evidence="3" id="KW-1133">Transmembrane helix</keyword>
<dbReference type="Pfam" id="PF00989">
    <property type="entry name" value="PAS"/>
    <property type="match status" value="1"/>
</dbReference>
<dbReference type="InterPro" id="IPR029787">
    <property type="entry name" value="Nucleotide_cyclase"/>
</dbReference>
<dbReference type="SMART" id="SM00086">
    <property type="entry name" value="PAC"/>
    <property type="match status" value="1"/>
</dbReference>
<dbReference type="SUPFAM" id="SSF55785">
    <property type="entry name" value="PYP-like sensor domain (PAS domain)"/>
    <property type="match status" value="1"/>
</dbReference>
<dbReference type="GO" id="GO:0007165">
    <property type="term" value="P:signal transduction"/>
    <property type="evidence" value="ECO:0007669"/>
    <property type="project" value="InterPro"/>
</dbReference>
<accession>A0A8I1JIY9</accession>
<dbReference type="InterPro" id="IPR000700">
    <property type="entry name" value="PAS-assoc_C"/>
</dbReference>
<dbReference type="CDD" id="cd06225">
    <property type="entry name" value="HAMP"/>
    <property type="match status" value="1"/>
</dbReference>
<dbReference type="PROSITE" id="PS50113">
    <property type="entry name" value="PAC"/>
    <property type="match status" value="1"/>
</dbReference>
<dbReference type="SUPFAM" id="SSF55073">
    <property type="entry name" value="Nucleotide cyclase"/>
    <property type="match status" value="1"/>
</dbReference>
<comment type="caution">
    <text evidence="7">The sequence shown here is derived from an EMBL/GenBank/DDBJ whole genome shotgun (WGS) entry which is preliminary data.</text>
</comment>
<evidence type="ECO:0000256" key="1">
    <source>
        <dbReference type="ARBA" id="ARBA00001946"/>
    </source>
</evidence>
<dbReference type="PANTHER" id="PTHR44757">
    <property type="entry name" value="DIGUANYLATE CYCLASE DGCP"/>
    <property type="match status" value="1"/>
</dbReference>
<dbReference type="GO" id="GO:0006355">
    <property type="term" value="P:regulation of DNA-templated transcription"/>
    <property type="evidence" value="ECO:0007669"/>
    <property type="project" value="InterPro"/>
</dbReference>
<evidence type="ECO:0000259" key="5">
    <source>
        <dbReference type="PROSITE" id="PS50885"/>
    </source>
</evidence>
<dbReference type="Pfam" id="PF00672">
    <property type="entry name" value="HAMP"/>
    <property type="match status" value="1"/>
</dbReference>
<comment type="subcellular location">
    <subcellularLocation>
        <location evidence="2">Cell inner membrane</location>
    </subcellularLocation>
</comment>
<dbReference type="InterPro" id="IPR035965">
    <property type="entry name" value="PAS-like_dom_sf"/>
</dbReference>
<dbReference type="SMART" id="SM00267">
    <property type="entry name" value="GGDEF"/>
    <property type="match status" value="1"/>
</dbReference>
<feature type="domain" description="GGDEF" evidence="6">
    <location>
        <begin position="478"/>
        <end position="609"/>
    </location>
</feature>
<evidence type="ECO:0000313" key="8">
    <source>
        <dbReference type="Proteomes" id="UP000637061"/>
    </source>
</evidence>
<dbReference type="InterPro" id="IPR013767">
    <property type="entry name" value="PAS_fold"/>
</dbReference>
<dbReference type="GO" id="GO:0003824">
    <property type="term" value="F:catalytic activity"/>
    <property type="evidence" value="ECO:0007669"/>
    <property type="project" value="UniProtKB-ARBA"/>
</dbReference>
<protein>
    <submittedName>
        <fullName evidence="7">Diguanylate cyclase</fullName>
    </submittedName>
</protein>
<dbReference type="InterPro" id="IPR003660">
    <property type="entry name" value="HAMP_dom"/>
</dbReference>
<dbReference type="Pfam" id="PF00990">
    <property type="entry name" value="GGDEF"/>
    <property type="match status" value="1"/>
</dbReference>
<dbReference type="NCBIfam" id="TIGR00229">
    <property type="entry name" value="sensory_box"/>
    <property type="match status" value="1"/>
</dbReference>
<sequence>MSLRKKLLCLFAPPVLLVLVSMWSWGHNILLERLDQEDEQVLLVEADRLRAMMEVLFNRDVDRLTNLSTLIQRQGASALSGEIGFDVLIESRSGAFTILQPLLKRSVSAVSAFHSKNLNSLQAEIVERLESMRPAWSATSYAQLLTVGDIPMILVSVGTASGYLFGGTLLDAERVGQLQRQLGGALIWAPADHSGFIPSEGSEKNLMSLSQRELIDAEHHSVDLIFHDSLGDAQLAMRLIRDRHLYQEGLRQLNLFMAFLAASLVLAWFVIHLGLEWFLLRRIRRMHAELSTIGLGNSVSRLGDNGRDELGDLGHEANRTLDRLEQSEARDTAILAQIQEGYFELDEAGHLQSMNPAFCSQIGHPAENLYGMALAGLMENGEVLQRGLLQLHRDESPTLSARMRRADGSVGHYQVRITPIVDGRKKLCGYRGILHDVSAHVEYQNQLYAMAHNDALTGLGNRKAFHHYLKELLGRRSQPLTLFFIDLDKFKQVNDTFGHEAGDELLVCLARRLENSVRKPDRAFRLGGDEFTLLVLGDNVEDAERLAVRLLSVLAKPVQVSGMIIDFVTPSIGIARSPHHSTIPEELVKIADAAMYEAKQHRNQYHFAD</sequence>
<dbReference type="InterPro" id="IPR052155">
    <property type="entry name" value="Biofilm_reg_signaling"/>
</dbReference>
<dbReference type="Gene3D" id="3.30.450.20">
    <property type="entry name" value="PAS domain"/>
    <property type="match status" value="1"/>
</dbReference>
<dbReference type="PANTHER" id="PTHR44757:SF2">
    <property type="entry name" value="BIOFILM ARCHITECTURE MAINTENANCE PROTEIN MBAA"/>
    <property type="match status" value="1"/>
</dbReference>
<organism evidence="7 8">
    <name type="scientific">Pseudomonas putida</name>
    <name type="common">Arthrobacter siderocapsulatus</name>
    <dbReference type="NCBI Taxonomy" id="303"/>
    <lineage>
        <taxon>Bacteria</taxon>
        <taxon>Pseudomonadati</taxon>
        <taxon>Pseudomonadota</taxon>
        <taxon>Gammaproteobacteria</taxon>
        <taxon>Pseudomonadales</taxon>
        <taxon>Pseudomonadaceae</taxon>
        <taxon>Pseudomonas</taxon>
    </lineage>
</organism>
<dbReference type="InterPro" id="IPR001610">
    <property type="entry name" value="PAC"/>
</dbReference>
<dbReference type="RefSeq" id="WP_198746999.1">
    <property type="nucleotide sequence ID" value="NZ_JAEHTE010000003.1"/>
</dbReference>
<dbReference type="InterPro" id="IPR000014">
    <property type="entry name" value="PAS"/>
</dbReference>
<feature type="domain" description="HAMP" evidence="5">
    <location>
        <begin position="277"/>
        <end position="329"/>
    </location>
</feature>
<evidence type="ECO:0000256" key="2">
    <source>
        <dbReference type="ARBA" id="ARBA00004533"/>
    </source>
</evidence>
<dbReference type="Gene3D" id="3.30.70.270">
    <property type="match status" value="1"/>
</dbReference>
<dbReference type="GO" id="GO:0005886">
    <property type="term" value="C:plasma membrane"/>
    <property type="evidence" value="ECO:0007669"/>
    <property type="project" value="UniProtKB-SubCell"/>
</dbReference>
<reference evidence="7" key="1">
    <citation type="submission" date="2020-12" db="EMBL/GenBank/DDBJ databases">
        <title>Enhanced detection system for hospital associated transmission using whole genome sequencing surveillance.</title>
        <authorList>
            <person name="Harrison L.H."/>
            <person name="Van Tyne D."/>
            <person name="Marsh J.W."/>
            <person name="Griffith M.P."/>
            <person name="Snyder D.J."/>
            <person name="Cooper V.S."/>
            <person name="Mustapha M."/>
        </authorList>
    </citation>
    <scope>NUCLEOTIDE SEQUENCE</scope>
    <source>
        <strain evidence="7">PSB00042</strain>
    </source>
</reference>
<dbReference type="CDD" id="cd01949">
    <property type="entry name" value="GGDEF"/>
    <property type="match status" value="1"/>
</dbReference>
<dbReference type="NCBIfam" id="TIGR00254">
    <property type="entry name" value="GGDEF"/>
    <property type="match status" value="1"/>
</dbReference>
<evidence type="ECO:0000256" key="3">
    <source>
        <dbReference type="SAM" id="Phobius"/>
    </source>
</evidence>
<dbReference type="FunFam" id="3.30.70.270:FF:000001">
    <property type="entry name" value="Diguanylate cyclase domain protein"/>
    <property type="match status" value="1"/>
</dbReference>
<gene>
    <name evidence="7" type="ORF">JEU22_06095</name>
</gene>
<dbReference type="InterPro" id="IPR000160">
    <property type="entry name" value="GGDEF_dom"/>
</dbReference>
<dbReference type="Gene3D" id="6.10.340.10">
    <property type="match status" value="1"/>
</dbReference>
<dbReference type="CDD" id="cd00130">
    <property type="entry name" value="PAS"/>
    <property type="match status" value="1"/>
</dbReference>
<dbReference type="SMART" id="SM00304">
    <property type="entry name" value="HAMP"/>
    <property type="match status" value="1"/>
</dbReference>
<proteinExistence type="predicted"/>
<dbReference type="PROSITE" id="PS50887">
    <property type="entry name" value="GGDEF"/>
    <property type="match status" value="1"/>
</dbReference>
<evidence type="ECO:0000259" key="4">
    <source>
        <dbReference type="PROSITE" id="PS50113"/>
    </source>
</evidence>
<dbReference type="AlphaFoldDB" id="A0A8I1JIY9"/>
<evidence type="ECO:0000313" key="7">
    <source>
        <dbReference type="EMBL" id="MBI6883478.1"/>
    </source>
</evidence>
<keyword evidence="3" id="KW-0812">Transmembrane</keyword>
<feature type="transmembrane region" description="Helical" evidence="3">
    <location>
        <begin position="255"/>
        <end position="280"/>
    </location>
</feature>
<comment type="cofactor">
    <cofactor evidence="1">
        <name>Mg(2+)</name>
        <dbReference type="ChEBI" id="CHEBI:18420"/>
    </cofactor>
</comment>
<dbReference type="PROSITE" id="PS50885">
    <property type="entry name" value="HAMP"/>
    <property type="match status" value="1"/>
</dbReference>
<name>A0A8I1JIY9_PSEPU</name>